<feature type="region of interest" description="Disordered" evidence="1">
    <location>
        <begin position="102"/>
        <end position="158"/>
    </location>
</feature>
<name>A0A813NWD2_ADIRI</name>
<comment type="caution">
    <text evidence="4">The sequence shown here is derived from an EMBL/GenBank/DDBJ whole genome shotgun (WGS) entry which is preliminary data.</text>
</comment>
<reference evidence="4" key="1">
    <citation type="submission" date="2021-02" db="EMBL/GenBank/DDBJ databases">
        <authorList>
            <person name="Nowell W R."/>
        </authorList>
    </citation>
    <scope>NUCLEOTIDE SEQUENCE</scope>
</reference>
<evidence type="ECO:0000313" key="3">
    <source>
        <dbReference type="EMBL" id="CAF0742263.1"/>
    </source>
</evidence>
<dbReference type="OrthoDB" id="10061742at2759"/>
<keyword evidence="2" id="KW-1133">Transmembrane helix</keyword>
<dbReference type="AlphaFoldDB" id="A0A813NWD2"/>
<accession>A0A813NWD2</accession>
<sequence>MKTYHQDASSLPTPRQWREAQDENDNQRRYKRPGTGLSKECCYCLSAALALLTIGLLLCAAGVAVAVTLLLNQSGKAANTVAQTTNTSTTITNATATTTTITTSTTTTSTSSSTSSTSTSTSSSTSTSATTATTTTATTVTTKSTTSATTTTTTSTTTTKPWCTTKVTFDNITGQTSTSGAVPNGYQNLNWTNTNYLNASTVPSSGYPIAMQSPSYVAYNPGGAAVQIISANGTSFSFDSVTIAAAYRSGLQWNINLYRLGVLQISGPFLINTVNSTIISCGVCTNIDTIVFTTSGGTAVNGLSGSGTEFGFDDLCISFGY</sequence>
<keyword evidence="2" id="KW-0812">Transmembrane</keyword>
<evidence type="ECO:0000256" key="1">
    <source>
        <dbReference type="SAM" id="MobiDB-lite"/>
    </source>
</evidence>
<gene>
    <name evidence="3" type="ORF">EDS130_LOCUS1807</name>
    <name evidence="4" type="ORF">XAT740_LOCUS60</name>
</gene>
<feature type="compositionally biased region" description="Basic and acidic residues" evidence="1">
    <location>
        <begin position="16"/>
        <end position="28"/>
    </location>
</feature>
<dbReference type="Proteomes" id="UP000663828">
    <property type="component" value="Unassembled WGS sequence"/>
</dbReference>
<proteinExistence type="predicted"/>
<feature type="transmembrane region" description="Helical" evidence="2">
    <location>
        <begin position="41"/>
        <end position="71"/>
    </location>
</feature>
<feature type="region of interest" description="Disordered" evidence="1">
    <location>
        <begin position="1"/>
        <end position="32"/>
    </location>
</feature>
<evidence type="ECO:0000313" key="4">
    <source>
        <dbReference type="EMBL" id="CAF0744099.1"/>
    </source>
</evidence>
<evidence type="ECO:0000313" key="5">
    <source>
        <dbReference type="Proteomes" id="UP000663828"/>
    </source>
</evidence>
<feature type="compositionally biased region" description="Polar residues" evidence="1">
    <location>
        <begin position="1"/>
        <end position="13"/>
    </location>
</feature>
<protein>
    <submittedName>
        <fullName evidence="4">Uncharacterized protein</fullName>
    </submittedName>
</protein>
<dbReference type="EMBL" id="CAJNOR010000002">
    <property type="protein sequence ID" value="CAF0744099.1"/>
    <property type="molecule type" value="Genomic_DNA"/>
</dbReference>
<keyword evidence="5" id="KW-1185">Reference proteome</keyword>
<keyword evidence="2" id="KW-0472">Membrane</keyword>
<evidence type="ECO:0000256" key="2">
    <source>
        <dbReference type="SAM" id="Phobius"/>
    </source>
</evidence>
<dbReference type="EMBL" id="CAJNOJ010000004">
    <property type="protein sequence ID" value="CAF0742263.1"/>
    <property type="molecule type" value="Genomic_DNA"/>
</dbReference>
<dbReference type="Proteomes" id="UP000663852">
    <property type="component" value="Unassembled WGS sequence"/>
</dbReference>
<organism evidence="4 5">
    <name type="scientific">Adineta ricciae</name>
    <name type="common">Rotifer</name>
    <dbReference type="NCBI Taxonomy" id="249248"/>
    <lineage>
        <taxon>Eukaryota</taxon>
        <taxon>Metazoa</taxon>
        <taxon>Spiralia</taxon>
        <taxon>Gnathifera</taxon>
        <taxon>Rotifera</taxon>
        <taxon>Eurotatoria</taxon>
        <taxon>Bdelloidea</taxon>
        <taxon>Adinetida</taxon>
        <taxon>Adinetidae</taxon>
        <taxon>Adineta</taxon>
    </lineage>
</organism>